<dbReference type="EMBL" id="FUWO01000001">
    <property type="protein sequence ID" value="SJZ31253.1"/>
    <property type="molecule type" value="Genomic_DNA"/>
</dbReference>
<proteinExistence type="predicted"/>
<keyword evidence="3" id="KW-1185">Reference proteome</keyword>
<gene>
    <name evidence="2" type="ORF">SAMN02746011_00157</name>
</gene>
<dbReference type="PROSITE" id="PS51725">
    <property type="entry name" value="ABM"/>
    <property type="match status" value="1"/>
</dbReference>
<dbReference type="InterPro" id="IPR007138">
    <property type="entry name" value="ABM_dom"/>
</dbReference>
<dbReference type="Pfam" id="PF03992">
    <property type="entry name" value="ABM"/>
    <property type="match status" value="1"/>
</dbReference>
<evidence type="ECO:0000313" key="3">
    <source>
        <dbReference type="Proteomes" id="UP000189941"/>
    </source>
</evidence>
<name>A0A1T4JM73_9LACT</name>
<dbReference type="Gene3D" id="3.30.70.100">
    <property type="match status" value="1"/>
</dbReference>
<dbReference type="InterPro" id="IPR011008">
    <property type="entry name" value="Dimeric_a/b-barrel"/>
</dbReference>
<sequence>MEQSGIAQKIRAEAGNLKYDYFYSVAEPETVLLVDQWESQEALDIHHATPMMNQIIALREKYDITMKVERFTSLEENEADRQFIRE</sequence>
<evidence type="ECO:0000313" key="2">
    <source>
        <dbReference type="EMBL" id="SJZ31253.1"/>
    </source>
</evidence>
<feature type="domain" description="ABM" evidence="1">
    <location>
        <begin position="1"/>
        <end position="74"/>
    </location>
</feature>
<dbReference type="STRING" id="1121925.SAMN02746011_00157"/>
<dbReference type="SUPFAM" id="SSF54909">
    <property type="entry name" value="Dimeric alpha+beta barrel"/>
    <property type="match status" value="1"/>
</dbReference>
<evidence type="ECO:0000259" key="1">
    <source>
        <dbReference type="PROSITE" id="PS51725"/>
    </source>
</evidence>
<organism evidence="2 3">
    <name type="scientific">Globicatella sulfidifaciens DSM 15739</name>
    <dbReference type="NCBI Taxonomy" id="1121925"/>
    <lineage>
        <taxon>Bacteria</taxon>
        <taxon>Bacillati</taxon>
        <taxon>Bacillota</taxon>
        <taxon>Bacilli</taxon>
        <taxon>Lactobacillales</taxon>
        <taxon>Aerococcaceae</taxon>
        <taxon>Globicatella</taxon>
    </lineage>
</organism>
<dbReference type="AlphaFoldDB" id="A0A1T4JM73"/>
<accession>A0A1T4JM73</accession>
<protein>
    <submittedName>
        <fullName evidence="2">Uncharacterized conserved protein</fullName>
    </submittedName>
</protein>
<dbReference type="Proteomes" id="UP000189941">
    <property type="component" value="Unassembled WGS sequence"/>
</dbReference>
<reference evidence="3" key="1">
    <citation type="submission" date="2017-02" db="EMBL/GenBank/DDBJ databases">
        <authorList>
            <person name="Varghese N."/>
            <person name="Submissions S."/>
        </authorList>
    </citation>
    <scope>NUCLEOTIDE SEQUENCE [LARGE SCALE GENOMIC DNA]</scope>
    <source>
        <strain evidence="3">DSM 15739</strain>
    </source>
</reference>